<dbReference type="GO" id="GO:0006629">
    <property type="term" value="P:lipid metabolic process"/>
    <property type="evidence" value="ECO:0007669"/>
    <property type="project" value="InterPro"/>
</dbReference>
<keyword evidence="1" id="KW-0472">Membrane</keyword>
<dbReference type="CDD" id="cd00519">
    <property type="entry name" value="Lipase_3"/>
    <property type="match status" value="1"/>
</dbReference>
<feature type="transmembrane region" description="Helical" evidence="1">
    <location>
        <begin position="303"/>
        <end position="321"/>
    </location>
</feature>
<dbReference type="EMBL" id="JNBR01000093">
    <property type="protein sequence ID" value="OQR97938.1"/>
    <property type="molecule type" value="Genomic_DNA"/>
</dbReference>
<proteinExistence type="predicted"/>
<dbReference type="InterPro" id="IPR002921">
    <property type="entry name" value="Fungal_lipase-type"/>
</dbReference>
<feature type="transmembrane region" description="Helical" evidence="1">
    <location>
        <begin position="440"/>
        <end position="462"/>
    </location>
</feature>
<accession>A0A1V9ZIX8</accession>
<dbReference type="OrthoDB" id="194358at2759"/>
<gene>
    <name evidence="3" type="ORF">ACHHYP_09435</name>
</gene>
<dbReference type="PANTHER" id="PTHR45856:SF11">
    <property type="entry name" value="FUNGAL LIPASE-LIKE DOMAIN-CONTAINING PROTEIN"/>
    <property type="match status" value="1"/>
</dbReference>
<dbReference type="InterPro" id="IPR051218">
    <property type="entry name" value="Sec_MonoDiacylglyc_Lipase"/>
</dbReference>
<name>A0A1V9ZIX8_ACHHY</name>
<keyword evidence="1" id="KW-0812">Transmembrane</keyword>
<organism evidence="3 4">
    <name type="scientific">Achlya hypogyna</name>
    <name type="common">Oomycete</name>
    <name type="synonym">Protoachlya hypogyna</name>
    <dbReference type="NCBI Taxonomy" id="1202772"/>
    <lineage>
        <taxon>Eukaryota</taxon>
        <taxon>Sar</taxon>
        <taxon>Stramenopiles</taxon>
        <taxon>Oomycota</taxon>
        <taxon>Saprolegniomycetes</taxon>
        <taxon>Saprolegniales</taxon>
        <taxon>Achlyaceae</taxon>
        <taxon>Achlya</taxon>
    </lineage>
</organism>
<dbReference type="Pfam" id="PF01764">
    <property type="entry name" value="Lipase_3"/>
    <property type="match status" value="1"/>
</dbReference>
<reference evidence="3 4" key="1">
    <citation type="journal article" date="2014" name="Genome Biol. Evol.">
        <title>The secreted proteins of Achlya hypogyna and Thraustotheca clavata identify the ancestral oomycete secretome and reveal gene acquisitions by horizontal gene transfer.</title>
        <authorList>
            <person name="Misner I."/>
            <person name="Blouin N."/>
            <person name="Leonard G."/>
            <person name="Richards T.A."/>
            <person name="Lane C.E."/>
        </authorList>
    </citation>
    <scope>NUCLEOTIDE SEQUENCE [LARGE SCALE GENOMIC DNA]</scope>
    <source>
        <strain evidence="3 4">ATCC 48635</strain>
    </source>
</reference>
<protein>
    <recommendedName>
        <fullName evidence="2">Fungal lipase-type domain-containing protein</fullName>
    </recommendedName>
</protein>
<evidence type="ECO:0000259" key="2">
    <source>
        <dbReference type="Pfam" id="PF01764"/>
    </source>
</evidence>
<dbReference type="Gene3D" id="3.40.50.1820">
    <property type="entry name" value="alpha/beta hydrolase"/>
    <property type="match status" value="1"/>
</dbReference>
<dbReference type="SUPFAM" id="SSF53474">
    <property type="entry name" value="alpha/beta-Hydrolases"/>
    <property type="match status" value="1"/>
</dbReference>
<evidence type="ECO:0000313" key="3">
    <source>
        <dbReference type="EMBL" id="OQR97938.1"/>
    </source>
</evidence>
<dbReference type="AlphaFoldDB" id="A0A1V9ZIX8"/>
<feature type="transmembrane region" description="Helical" evidence="1">
    <location>
        <begin position="271"/>
        <end position="291"/>
    </location>
</feature>
<dbReference type="PANTHER" id="PTHR45856">
    <property type="entry name" value="ALPHA/BETA-HYDROLASES SUPERFAMILY PROTEIN"/>
    <property type="match status" value="1"/>
</dbReference>
<evidence type="ECO:0000256" key="1">
    <source>
        <dbReference type="SAM" id="Phobius"/>
    </source>
</evidence>
<feature type="transmembrane region" description="Helical" evidence="1">
    <location>
        <begin position="498"/>
        <end position="517"/>
    </location>
</feature>
<dbReference type="Proteomes" id="UP000243579">
    <property type="component" value="Unassembled WGS sequence"/>
</dbReference>
<dbReference type="InterPro" id="IPR029058">
    <property type="entry name" value="AB_hydrolase_fold"/>
</dbReference>
<feature type="transmembrane region" description="Helical" evidence="1">
    <location>
        <begin position="82"/>
        <end position="102"/>
    </location>
</feature>
<evidence type="ECO:0000313" key="4">
    <source>
        <dbReference type="Proteomes" id="UP000243579"/>
    </source>
</evidence>
<keyword evidence="1" id="KW-1133">Transmembrane helix</keyword>
<keyword evidence="4" id="KW-1185">Reference proteome</keyword>
<feature type="transmembrane region" description="Helical" evidence="1">
    <location>
        <begin position="397"/>
        <end position="419"/>
    </location>
</feature>
<comment type="caution">
    <text evidence="3">The sequence shown here is derived from an EMBL/GenBank/DDBJ whole genome shotgun (WGS) entry which is preliminary data.</text>
</comment>
<feature type="domain" description="Fungal lipase-type" evidence="2">
    <location>
        <begin position="615"/>
        <end position="773"/>
    </location>
</feature>
<sequence length="837" mass="92392">MERGMDLEQVHRPLLFETKGYASSQLLLDDAQRKRRHLYRSDVGRDQDGGDDEFLLRSSDNFLHGPAAPHLRLETLSSRASMIVLGISYLAFGAAVCMSYFYTGAFLRTTIVLPGAVCSPATPLTTPCTYIDYHSANAWYAANVSNVSWLAGSMQLSIEAANLTLDDDSFVLEYDVLVYGGVFPFTDHAAHKPIFSMANQSLWLHCPSMRSCDTTPLFDISQSNEGLVRGGNGYGSYLVLVIFHEYYPHVFARDVNYAFSYSKPAVVMSQIVGRTVLLLMTLVALPAWARAVPPPRLRIQSQLFLVLSVLALWQNPVYVVAQWFGGVSDAVRLAANLVQAWAGAAFRGLWLLILEHPASAQRRWSKLLFVAGFGALQSLQSALRLPSLGHEALVETAYIVAGVAVLGLNWAWLVWVWRVGAGSAAALRTVGYMATRHDQLSFRFLVFESLLLLLDVLLLSVVHAGQLVAAVASPEAQASVAALRRACVLALSAMGTDVPQLSFVVFFAVLVGLTLWVHHPAPRITATSRLFASTAFYVHERHRPARRPVFCLETAEWLVQLAWQAYFDPLGNPSASGAGTQSLEAFGFELVAHLRHDLVDTHALVCVNRVSKQLVVAFRGSVSKAHWKTNLRFHQVPLFLTALAGRSRGRRRSCKELLQHCAARIPILNLALPRVHSGFWKAYEAVRDDLKETLRLLLQDEPELSVYVTGHSMGGALAVLAAYDVATHFSVPVHMYNFGGPRVGNPAFVRQYDRRVPDSFRVVFDGDLVAGIPRFWGLYEHVGSEVAIDGAGNVLVDPSFIERRLLVSSKTKVASHATLVYRTALRTCLDCLQHTLD</sequence>